<dbReference type="InterPro" id="IPR009097">
    <property type="entry name" value="Cyclic_Pdiesterase"/>
</dbReference>
<sequence length="293" mass="33444">MHSIPFLEGETNIFNTSPKKKLKIEPSLKSSNFVNKYKGGIPPENKRNVRPNYFVAVQISSPIIHQAVQNIQNHIVCQNMQFNDCMVSVLTLHITLMVMNIDNKETYDKAIKALQNVYIEHNDAMCEKPLKLEFCGLGHFKNRVLYAKIKKNESFSRLCDLAECVRKRFADVEIFSTDERKFNPHLTIAKLNFSNKNQRTLKKIAPSLYEIFIDDYIGIETIQGIQLLSMTSPKDSVGYYRGDNLIFEPSSSTQWGISATSSADSKLNSLSDLTGKKNDIRRRISELTKNVLN</sequence>
<evidence type="ECO:0000313" key="3">
    <source>
        <dbReference type="Proteomes" id="UP000887013"/>
    </source>
</evidence>
<organism evidence="2 3">
    <name type="scientific">Nephila pilipes</name>
    <name type="common">Giant wood spider</name>
    <name type="synonym">Nephila maculata</name>
    <dbReference type="NCBI Taxonomy" id="299642"/>
    <lineage>
        <taxon>Eukaryota</taxon>
        <taxon>Metazoa</taxon>
        <taxon>Ecdysozoa</taxon>
        <taxon>Arthropoda</taxon>
        <taxon>Chelicerata</taxon>
        <taxon>Arachnida</taxon>
        <taxon>Araneae</taxon>
        <taxon>Araneomorphae</taxon>
        <taxon>Entelegynae</taxon>
        <taxon>Araneoidea</taxon>
        <taxon>Nephilidae</taxon>
        <taxon>Nephila</taxon>
    </lineage>
</organism>
<comment type="caution">
    <text evidence="2">The sequence shown here is derived from an EMBL/GenBank/DDBJ whole genome shotgun (WGS) entry which is preliminary data.</text>
</comment>
<dbReference type="GO" id="GO:0005829">
    <property type="term" value="C:cytosol"/>
    <property type="evidence" value="ECO:0007669"/>
    <property type="project" value="TreeGrafter"/>
</dbReference>
<dbReference type="OrthoDB" id="277832at2759"/>
<dbReference type="PANTHER" id="PTHR15934">
    <property type="entry name" value="RNA 2',3'-CYCLIC PHOSPHODIESTERASE"/>
    <property type="match status" value="1"/>
</dbReference>
<dbReference type="PANTHER" id="PTHR15934:SF2">
    <property type="entry name" value="A-KINASE ANCHOR PROTEIN 7-LIKE PHOSPHOESTERASE DOMAIN-CONTAINING PROTEIN"/>
    <property type="match status" value="1"/>
</dbReference>
<dbReference type="AlphaFoldDB" id="A0A8X6U6K2"/>
<proteinExistence type="predicted"/>
<dbReference type="GO" id="GO:0034237">
    <property type="term" value="F:protein kinase A regulatory subunit binding"/>
    <property type="evidence" value="ECO:0007669"/>
    <property type="project" value="TreeGrafter"/>
</dbReference>
<evidence type="ECO:0000313" key="2">
    <source>
        <dbReference type="EMBL" id="GFT83434.1"/>
    </source>
</evidence>
<name>A0A8X6U6K2_NEPPI</name>
<dbReference type="GO" id="GO:0010738">
    <property type="term" value="P:regulation of protein kinase A signaling"/>
    <property type="evidence" value="ECO:0007669"/>
    <property type="project" value="TreeGrafter"/>
</dbReference>
<dbReference type="EMBL" id="BMAW01023587">
    <property type="protein sequence ID" value="GFT83434.1"/>
    <property type="molecule type" value="Genomic_DNA"/>
</dbReference>
<protein>
    <submittedName>
        <fullName evidence="2">A-kinase anchor protein 7 isoform gamma</fullName>
    </submittedName>
</protein>
<dbReference type="Proteomes" id="UP000887013">
    <property type="component" value="Unassembled WGS sequence"/>
</dbReference>
<gene>
    <name evidence="2" type="primary">NCL1_39515</name>
    <name evidence="2" type="ORF">NPIL_304871</name>
</gene>
<evidence type="ECO:0000259" key="1">
    <source>
        <dbReference type="Pfam" id="PF10469"/>
    </source>
</evidence>
<feature type="domain" description="A-kinase anchor protein 7-like phosphoesterase" evidence="1">
    <location>
        <begin position="51"/>
        <end position="241"/>
    </location>
</feature>
<dbReference type="InterPro" id="IPR019510">
    <property type="entry name" value="AKAP7-like_phosphoesterase"/>
</dbReference>
<dbReference type="Gene3D" id="3.90.1140.10">
    <property type="entry name" value="Cyclic phosphodiesterase"/>
    <property type="match status" value="1"/>
</dbReference>
<keyword evidence="3" id="KW-1185">Reference proteome</keyword>
<dbReference type="SUPFAM" id="SSF55144">
    <property type="entry name" value="LigT-like"/>
    <property type="match status" value="1"/>
</dbReference>
<dbReference type="Pfam" id="PF10469">
    <property type="entry name" value="AKAP7_NLS"/>
    <property type="match status" value="1"/>
</dbReference>
<dbReference type="InterPro" id="IPR052641">
    <property type="entry name" value="AKAP7_isoform_gamma"/>
</dbReference>
<reference evidence="2" key="1">
    <citation type="submission" date="2020-08" db="EMBL/GenBank/DDBJ databases">
        <title>Multicomponent nature underlies the extraordinary mechanical properties of spider dragline silk.</title>
        <authorList>
            <person name="Kono N."/>
            <person name="Nakamura H."/>
            <person name="Mori M."/>
            <person name="Yoshida Y."/>
            <person name="Ohtoshi R."/>
            <person name="Malay A.D."/>
            <person name="Moran D.A.P."/>
            <person name="Tomita M."/>
            <person name="Numata K."/>
            <person name="Arakawa K."/>
        </authorList>
    </citation>
    <scope>NUCLEOTIDE SEQUENCE</scope>
</reference>
<accession>A0A8X6U6K2</accession>